<name>A0A2H2ZHP0_TRIPA</name>
<evidence type="ECO:0000313" key="2">
    <source>
        <dbReference type="EMBL" id="OTA06453.1"/>
    </source>
</evidence>
<sequence>MLATRPCDTENSHWSFGRYFPAPGKASPSPRMSDQYDSSLPTQPDWHGQYPYLPQPAGSAYPASAESNHANSGVAQPQPVVEGGNIRLDAHTDRQTALPPSLRHPAYRGGAGDHGHPSRPAESSDRKEDQRGMKSASLLLDETLLPTRATGREPVPSTHINSAPTATKGLDDASDRFGSEDQSVAAVKDDADDGLADEDMAEEEADSLLQTTAERVAARRKMKRFR</sequence>
<feature type="region of interest" description="Disordered" evidence="1">
    <location>
        <begin position="1"/>
        <end position="196"/>
    </location>
</feature>
<dbReference type="EMBL" id="LFMI01000686">
    <property type="protein sequence ID" value="OTA06453.1"/>
    <property type="molecule type" value="Genomic_DNA"/>
</dbReference>
<feature type="compositionally biased region" description="Polar residues" evidence="1">
    <location>
        <begin position="65"/>
        <end position="75"/>
    </location>
</feature>
<keyword evidence="3" id="KW-1185">Reference proteome</keyword>
<organism evidence="2 3">
    <name type="scientific">Trichoderma parareesei</name>
    <name type="common">Filamentous fungus</name>
    <dbReference type="NCBI Taxonomy" id="858221"/>
    <lineage>
        <taxon>Eukaryota</taxon>
        <taxon>Fungi</taxon>
        <taxon>Dikarya</taxon>
        <taxon>Ascomycota</taxon>
        <taxon>Pezizomycotina</taxon>
        <taxon>Sordariomycetes</taxon>
        <taxon>Hypocreomycetidae</taxon>
        <taxon>Hypocreales</taxon>
        <taxon>Hypocreaceae</taxon>
        <taxon>Trichoderma</taxon>
    </lineage>
</organism>
<feature type="compositionally biased region" description="Polar residues" evidence="1">
    <location>
        <begin position="30"/>
        <end position="42"/>
    </location>
</feature>
<accession>A0A2H2ZHP0</accession>
<reference evidence="2 3" key="1">
    <citation type="journal article" date="2015" name="Genome Announc.">
        <title>Genome sequence and annotation of Trichoderma parareesei, the ancestor of the cellulase producer Trichoderma reesei.</title>
        <authorList>
            <person name="Yang D."/>
            <person name="Pomraning K."/>
            <person name="Kopchinskiy A."/>
            <person name="Karimi Aghcheh R."/>
            <person name="Atanasova L."/>
            <person name="Chenthamara K."/>
            <person name="Baker S.E."/>
            <person name="Zhang R."/>
            <person name="Shen Q."/>
            <person name="Freitag M."/>
            <person name="Kubicek C.P."/>
            <person name="Druzhinina I.S."/>
        </authorList>
    </citation>
    <scope>NUCLEOTIDE SEQUENCE [LARGE SCALE GENOMIC DNA]</scope>
    <source>
        <strain evidence="2 3">CBS 125925</strain>
    </source>
</reference>
<gene>
    <name evidence="2" type="ORF">A9Z42_0072020</name>
</gene>
<feature type="compositionally biased region" description="Basic and acidic residues" evidence="1">
    <location>
        <begin position="169"/>
        <end position="179"/>
    </location>
</feature>
<feature type="compositionally biased region" description="Basic and acidic residues" evidence="1">
    <location>
        <begin position="122"/>
        <end position="132"/>
    </location>
</feature>
<dbReference type="OrthoDB" id="6159439at2759"/>
<evidence type="ECO:0000313" key="3">
    <source>
        <dbReference type="Proteomes" id="UP000219286"/>
    </source>
</evidence>
<protein>
    <submittedName>
        <fullName evidence="2">Uncharacterized protein</fullName>
    </submittedName>
</protein>
<dbReference type="Proteomes" id="UP000219286">
    <property type="component" value="Unassembled WGS sequence"/>
</dbReference>
<comment type="caution">
    <text evidence="2">The sequence shown here is derived from an EMBL/GenBank/DDBJ whole genome shotgun (WGS) entry which is preliminary data.</text>
</comment>
<evidence type="ECO:0000256" key="1">
    <source>
        <dbReference type="SAM" id="MobiDB-lite"/>
    </source>
</evidence>
<dbReference type="AlphaFoldDB" id="A0A2H2ZHP0"/>
<proteinExistence type="predicted"/>